<name>A0A1W9NX48_UNCC3</name>
<dbReference type="Proteomes" id="UP000192520">
    <property type="component" value="Unassembled WGS sequence"/>
</dbReference>
<dbReference type="GO" id="GO:0003723">
    <property type="term" value="F:RNA binding"/>
    <property type="evidence" value="ECO:0007669"/>
    <property type="project" value="InterPro"/>
</dbReference>
<gene>
    <name evidence="2" type="ORF">B5M47_03370</name>
</gene>
<dbReference type="SUPFAM" id="SSF82708">
    <property type="entry name" value="R3H domain"/>
    <property type="match status" value="1"/>
</dbReference>
<accession>A0A1W9NX48</accession>
<feature type="domain" description="R3H" evidence="1">
    <location>
        <begin position="91"/>
        <end position="157"/>
    </location>
</feature>
<dbReference type="InterPro" id="IPR015946">
    <property type="entry name" value="KH_dom-like_a/b"/>
</dbReference>
<dbReference type="Pfam" id="PF13083">
    <property type="entry name" value="KH_KhpA-B"/>
    <property type="match status" value="1"/>
</dbReference>
<evidence type="ECO:0000313" key="3">
    <source>
        <dbReference type="Proteomes" id="UP000192520"/>
    </source>
</evidence>
<evidence type="ECO:0000313" key="2">
    <source>
        <dbReference type="EMBL" id="OQX50737.1"/>
    </source>
</evidence>
<dbReference type="InterPro" id="IPR038008">
    <property type="entry name" value="Jag_KH"/>
</dbReference>
<dbReference type="EMBL" id="MZGJ01000022">
    <property type="protein sequence ID" value="OQX50737.1"/>
    <property type="molecule type" value="Genomic_DNA"/>
</dbReference>
<proteinExistence type="predicted"/>
<dbReference type="CDD" id="cd02414">
    <property type="entry name" value="KH-II_Jag"/>
    <property type="match status" value="1"/>
</dbReference>
<dbReference type="AlphaFoldDB" id="A0A1W9NX48"/>
<dbReference type="PANTHER" id="PTHR35800">
    <property type="entry name" value="PROTEIN JAG"/>
    <property type="match status" value="1"/>
</dbReference>
<dbReference type="Gene3D" id="3.30.1370.50">
    <property type="entry name" value="R3H-like domain"/>
    <property type="match status" value="1"/>
</dbReference>
<sequence>MIPQLVTKTQQITEEILGRMGIPAEVMVEVGEDEVLKVNISALPDNDEGLGILIGYRGSTLRSLQLVLGLIINKGKEDWTPVVVDVGDYKKNHEETLRSLARRTMEKARFLKEPVSLSPMNAYDRRIIHLEVAEVEDMISESVGEEPRRRVVVRPKE</sequence>
<dbReference type="STRING" id="1968527.B5M47_03370"/>
<dbReference type="SMART" id="SM00393">
    <property type="entry name" value="R3H"/>
    <property type="match status" value="1"/>
</dbReference>
<dbReference type="Pfam" id="PF01424">
    <property type="entry name" value="R3H"/>
    <property type="match status" value="1"/>
</dbReference>
<dbReference type="PROSITE" id="PS51061">
    <property type="entry name" value="R3H"/>
    <property type="match status" value="1"/>
</dbReference>
<dbReference type="InterPro" id="IPR001374">
    <property type="entry name" value="R3H_dom"/>
</dbReference>
<dbReference type="CDD" id="cd02644">
    <property type="entry name" value="R3H_jag"/>
    <property type="match status" value="1"/>
</dbReference>
<dbReference type="InterPro" id="IPR039247">
    <property type="entry name" value="KhpB"/>
</dbReference>
<protein>
    <recommendedName>
        <fullName evidence="1">R3H domain-containing protein</fullName>
    </recommendedName>
</protein>
<organism evidence="2 3">
    <name type="scientific">candidate division CPR3 bacterium 4484_211</name>
    <dbReference type="NCBI Taxonomy" id="1968527"/>
    <lineage>
        <taxon>Bacteria</taxon>
        <taxon>Bacteria division CPR3</taxon>
    </lineage>
</organism>
<dbReference type="InterPro" id="IPR034079">
    <property type="entry name" value="R3H_KhpB"/>
</dbReference>
<reference evidence="3" key="1">
    <citation type="submission" date="2017-03" db="EMBL/GenBank/DDBJ databases">
        <title>Novel pathways for hydrocarbon cycling and metabolic interdependencies in hydrothermal sediment communities.</title>
        <authorList>
            <person name="Dombrowski N."/>
            <person name="Seitz K."/>
            <person name="Teske A."/>
            <person name="Baker B."/>
        </authorList>
    </citation>
    <scope>NUCLEOTIDE SEQUENCE [LARGE SCALE GENOMIC DNA]</scope>
</reference>
<evidence type="ECO:0000259" key="1">
    <source>
        <dbReference type="PROSITE" id="PS51061"/>
    </source>
</evidence>
<dbReference type="InterPro" id="IPR036867">
    <property type="entry name" value="R3H_dom_sf"/>
</dbReference>
<dbReference type="Gene3D" id="3.30.300.20">
    <property type="match status" value="1"/>
</dbReference>
<comment type="caution">
    <text evidence="2">The sequence shown here is derived from an EMBL/GenBank/DDBJ whole genome shotgun (WGS) entry which is preliminary data.</text>
</comment>
<dbReference type="PANTHER" id="PTHR35800:SF1">
    <property type="entry name" value="RNA-BINDING PROTEIN KHPB"/>
    <property type="match status" value="1"/>
</dbReference>